<feature type="transmembrane region" description="Helical" evidence="3">
    <location>
        <begin position="1025"/>
        <end position="1043"/>
    </location>
</feature>
<dbReference type="EMBL" id="JAULSR010000007">
    <property type="protein sequence ID" value="KAK0615095.1"/>
    <property type="molecule type" value="Genomic_DNA"/>
</dbReference>
<dbReference type="Gene3D" id="3.40.50.2000">
    <property type="entry name" value="Glycogen Phosphorylase B"/>
    <property type="match status" value="2"/>
</dbReference>
<feature type="region of interest" description="Disordered" evidence="2">
    <location>
        <begin position="2886"/>
        <end position="2915"/>
    </location>
</feature>
<keyword evidence="1" id="KW-0328">Glycosyltransferase</keyword>
<sequence length="2915" mass="328423">MASLFQLPTSGDPVLVACNLANGTSGRLVYCNRALAPEVRLQSPLQYFTLVFAATCVAVPLIIWLCIRANYIAGKTWRRRDNGGGPRQLPLGGNRKHSPSPLLKRRKPSYSPPAVSLKILSQVQSIRFLDEHVGISENDLTSLSERDACIIRLPSFSDDESTYPTILTLDPQKRQSPVLGLLHIDAVTKASLPVWTSFIANLVLEDKTVSAVVIRKPDATKEGEDIVHDLIWRLQDRGIPIILECGHDDGIFDHVELRALAGIIIDNACILSNGERRDYFRSYRLRDILNKCAYERGERPGFFVAFHDRWDVQPTAAVVSRAEKVARHFEAVYEQGPDREHTGWPERFPDRLPQSTSGFEFLRKAETSLLQKAWIQQTRKVHVGPNIRKNDDIACLKLRELRPILPNVDVLLKVLPLPEDLESLRTEQPPSTLPPDYLDQAPSRHNFWDFSPDGEEMSRQGCIPLICSGSEKQFIAILGAQIHLKDLNMLHQFDELEVEKFVDQLRQFQSRAKQPLLIGSLIEGLIDQNVAVYKGLSTGFTVPDNNARFWSVSTSRDDNRAVDIFISRSCPSDLSTILHSWLAYNGISRVDRFEEELALEKATTPDSDPALPLSIKAAIEQATPAEALLMLQQLQVARLQHPFRVAMEERCKTALLDEASAALWNDAHCRCFLEGTVSIEDLIERRLGYFVRLGATQVPSVDNLLQLYEQINSIINNALFYGDVDTLNAISNPLLHAYDPENAWTDCNFVDINTDLTALMFFCALRQAALENVYIEATDHCPFFSSQPDQAAVFSELWVLGSQCELYFGMAPRALGKIVHDRYRTFLQQHPPPLSSQIEKGLMSVYAKPEPEKGAPKKASEVAAPRRKTSRVEDVQKTFIKFGALSIFCLPAIVDIVLLTFVGRGLFMTAFMGQDNLTAACLALLLSLLLSAGVTGWVGSVGNYYLSHYAFNNMVYFHVQRLSGGFVLSLLVGIVGVIVYSIQISVGPAFVFLAYVALLSTYLNVLGIMATMHQRGSPLTSGRTVLWRTIPLLFISPVISTFINGYDLIIYLTVGYVFLMLLLFQYRQLCHEWVNWIDNIPTITEKDIVTWYSSRMKDQEANEDSSQPLMEKTSEKNPDHLRKLALQTFRENVESYRQNVFSTKRLSTPPDSLVRRVERGLPYIEWLLKTDNEEKEPDELFCVSWFAQLDQAVKKRRSMAQGLKEHSIFLLFRYARLDIGQNVALFLIFLMDRWVSIVMAVNSPPISLFSDFTSRYAICFAILYFCASVMTLDATLEKYWQANYKLSHEKLSTSEDAIAVAQKWESARKRRYLTGLLTITCRVMVILGCATICVWTLVSNMEALRMYYLYCLAYSAVIMMQFNRCFTTNIKYHITSLLVSAAAGFITGCVLHGIYRDNPPPYLDVLALNVTAGMAAILTSLWAWKDYSLVTPNQSSSGEDNAKIWKQPTLARSDDPSMTYEVGLWRSLPGVLVASGQRTTVSQTIPEILRLSAKRPSQQAVAVPWATDLLEVASEMWKNNRIRVNLCSRSTFIDAGLENCISFSKLEDDVLFLTVGFLGEDELNSPSWQLLSAHIIVEAVLYHTSRAVVGLSSLHAVQAEHFLPDTDLISRRIDFQIALEDKHGLQSIMRRTNTKLLKHLCLGIDIDSQWGLLPRAVREAIVSRVVGEPMQWSQAFGTWAEASSIDVQEIDFHVALCLRIYNKASDRLKLLDDFSSSDEDFASSISVGFAPHDEPVSIIRGAIGLLKCMLELVIIVPATVAKWIAIISGAGSNIERELWYSLRHHKRTRDVTITILLFIWRLCWHMKNAWTYTVLVYDHKALVNISRLARKGASRTLHKNSVVVELRRKTVTGFLLKNEEVPMMLEIFGGTLSERPEEEKPASTAEYDAKCRLVSRMDKAPDGQVSSTYTYRIDNKTRFPTSKNVIRTGIRKLYNYDKKGRVTNAIISLGTAVYSVQYFYKSGSKRSHEVLKAKITAVKPPTAGSLTVYWGVPLREDVADECNWVPSDRVCRVMKDIADKVYVTTSDYQHRRDPVMVTTVSEEGGAAAVVSSAPRLFEHEELLQQRPSDVSFENDDLLIYHTKDQIRRMAKFSGMKLSWASLLNPAAWQYWRKKVVYRKVPTWWLRTELWNHWRKTGTLDAITACWVDELILREEPLLDKYWSARGSGQLSKAKKALNSEIDQIVAAIEIEKDVSEVCMLPIKSADLYAMGLGKDANHVTTRPEDCFKDTNDRISVIFNDIGCWPESPGGVSNCRRDLVNGHSTIRNHVLAESANEYGIPRFQVEKNVQSLKVIPLWGLDGRTPNHGVIDNLLEAEVDKKIANTDARRDIVGTFVPLLRLFVKGARSKHISRSDMHKYSNAVFGIFRYFERKDYNKTWESKEVATAWADAWLTRYDDPDINDPADYFELEKPTMSDFRDTLAIYTSYFFIFSVQTPENCPKVFQSTHHGISSLFGMLLKYRRGATFGIWDHAILWRECCLNISPAQSTLPLPVQSMLLSGIGLAMRLAYFHADVVLPCTPVFNPIWEADLGTDNNRLEHSKKFSRKIDPIVNGVSNMDAFQPVDEVRSTTPTVVMLSNVQFIKDIKTAILAADVIVNKFGFHDYRLLIYGARDREPDYDIDMARLIESCNLTNHVILKGFGKPSEILKDAWLFMNSSLSEGLPLAVAEAALAGVPIVATAVGATALVLTDPEDPSVCYGEVVPPNDPTGLARAQIAMLAMAGPWAKFAGDVDKRGSVLPSLVMPDVLAEHEVKWLTKRMHEKKEARRHLGMLSRKVVLRGFHGKRYLREHEQMYWVQWHLAQMRGEAKLAALGVRVGDPGASGTGTGTGTGMGTRSTSQLGFLSDMDVEGDRIVWPDEEQEERERIAAGGDIKRKVSVKWQEFPPSRVPYRGKRLSKIRERSPRGSGGGRGDDVV</sequence>
<feature type="transmembrane region" description="Helical" evidence="3">
    <location>
        <begin position="992"/>
        <end position="1013"/>
    </location>
</feature>
<keyword evidence="3" id="KW-0472">Membrane</keyword>
<feature type="transmembrane region" description="Helical" evidence="3">
    <location>
        <begin position="1254"/>
        <end position="1276"/>
    </location>
</feature>
<reference evidence="6" key="1">
    <citation type="submission" date="2023-06" db="EMBL/GenBank/DDBJ databases">
        <title>Genome-scale phylogeny and comparative genomics of the fungal order Sordariales.</title>
        <authorList>
            <consortium name="Lawrence Berkeley National Laboratory"/>
            <person name="Hensen N."/>
            <person name="Bonometti L."/>
            <person name="Westerberg I."/>
            <person name="Brannstrom I.O."/>
            <person name="Guillou S."/>
            <person name="Cros-Aarteil S."/>
            <person name="Calhoun S."/>
            <person name="Haridas S."/>
            <person name="Kuo A."/>
            <person name="Mondo S."/>
            <person name="Pangilinan J."/>
            <person name="Riley R."/>
            <person name="LaButti K."/>
            <person name="Andreopoulos B."/>
            <person name="Lipzen A."/>
            <person name="Chen C."/>
            <person name="Yanf M."/>
            <person name="Daum C."/>
            <person name="Ng V."/>
            <person name="Clum A."/>
            <person name="Steindorff A."/>
            <person name="Ohm R."/>
            <person name="Martin F."/>
            <person name="Silar P."/>
            <person name="Natvig D."/>
            <person name="Lalanne C."/>
            <person name="Gautier V."/>
            <person name="Ament-velasquez S.L."/>
            <person name="Kruys A."/>
            <person name="Hutchinson M.I."/>
            <person name="Powell A.J."/>
            <person name="Barry K."/>
            <person name="Miller A.N."/>
            <person name="Grigoriev I.V."/>
            <person name="Debuchy R."/>
            <person name="Gladieux P."/>
            <person name="Thoren M.H."/>
            <person name="Johannesson H."/>
        </authorList>
    </citation>
    <scope>NUCLEOTIDE SEQUENCE</scope>
    <source>
        <strain evidence="6">SMH3391-2</strain>
    </source>
</reference>
<dbReference type="PANTHER" id="PTHR12526:SF630">
    <property type="entry name" value="GLYCOSYLTRANSFERASE"/>
    <property type="match status" value="1"/>
</dbReference>
<keyword evidence="3" id="KW-1133">Transmembrane helix</keyword>
<evidence type="ECO:0000256" key="1">
    <source>
        <dbReference type="ARBA" id="ARBA00022676"/>
    </source>
</evidence>
<evidence type="ECO:0000256" key="3">
    <source>
        <dbReference type="SAM" id="Phobius"/>
    </source>
</evidence>
<evidence type="ECO:0000313" key="7">
    <source>
        <dbReference type="Proteomes" id="UP001174934"/>
    </source>
</evidence>
<feature type="transmembrane region" description="Helical" evidence="3">
    <location>
        <begin position="1312"/>
        <end position="1338"/>
    </location>
</feature>
<evidence type="ECO:0000313" key="6">
    <source>
        <dbReference type="EMBL" id="KAK0615095.1"/>
    </source>
</evidence>
<feature type="transmembrane region" description="Helical" evidence="3">
    <location>
        <begin position="879"/>
        <end position="902"/>
    </location>
</feature>
<evidence type="ECO:0000256" key="2">
    <source>
        <dbReference type="SAM" id="MobiDB-lite"/>
    </source>
</evidence>
<keyword evidence="7" id="KW-1185">Reference proteome</keyword>
<feature type="transmembrane region" description="Helical" evidence="3">
    <location>
        <begin position="1344"/>
        <end position="1362"/>
    </location>
</feature>
<feature type="domain" description="Glycosyl transferase family 1" evidence="4">
    <location>
        <begin position="2566"/>
        <end position="2718"/>
    </location>
</feature>
<feature type="transmembrane region" description="Helical" evidence="3">
    <location>
        <begin position="1049"/>
        <end position="1066"/>
    </location>
</feature>
<feature type="transmembrane region" description="Helical" evidence="3">
    <location>
        <begin position="1223"/>
        <end position="1242"/>
    </location>
</feature>
<gene>
    <name evidence="6" type="ORF">B0T17DRAFT_657349</name>
</gene>
<feature type="transmembrane region" description="Helical" evidence="3">
    <location>
        <begin position="922"/>
        <end position="946"/>
    </location>
</feature>
<dbReference type="InterPro" id="IPR001296">
    <property type="entry name" value="Glyco_trans_1"/>
</dbReference>
<feature type="compositionally biased region" description="Basic residues" evidence="2">
    <location>
        <begin position="94"/>
        <end position="108"/>
    </location>
</feature>
<dbReference type="Pfam" id="PF11997">
    <property type="entry name" value="DUF3492"/>
    <property type="match status" value="1"/>
</dbReference>
<dbReference type="PANTHER" id="PTHR12526">
    <property type="entry name" value="GLYCOSYLTRANSFERASE"/>
    <property type="match status" value="1"/>
</dbReference>
<dbReference type="Proteomes" id="UP001174934">
    <property type="component" value="Unassembled WGS sequence"/>
</dbReference>
<evidence type="ECO:0000259" key="5">
    <source>
        <dbReference type="Pfam" id="PF11997"/>
    </source>
</evidence>
<feature type="transmembrane region" description="Helical" evidence="3">
    <location>
        <begin position="47"/>
        <end position="71"/>
    </location>
</feature>
<feature type="transmembrane region" description="Helical" evidence="3">
    <location>
        <begin position="1374"/>
        <end position="1394"/>
    </location>
</feature>
<name>A0AA40BVG4_9PEZI</name>
<comment type="caution">
    <text evidence="6">The sequence shown here is derived from an EMBL/GenBank/DDBJ whole genome shotgun (WGS) entry which is preliminary data.</text>
</comment>
<protein>
    <recommendedName>
        <fullName evidence="8">Glycosyl transferase</fullName>
    </recommendedName>
</protein>
<evidence type="ECO:0008006" key="8">
    <source>
        <dbReference type="Google" id="ProtNLM"/>
    </source>
</evidence>
<proteinExistence type="predicted"/>
<accession>A0AA40BVG4</accession>
<feature type="domain" description="DUF3492" evidence="5">
    <location>
        <begin position="2242"/>
        <end position="2519"/>
    </location>
</feature>
<evidence type="ECO:0000259" key="4">
    <source>
        <dbReference type="Pfam" id="PF00534"/>
    </source>
</evidence>
<feature type="transmembrane region" description="Helical" evidence="3">
    <location>
        <begin position="966"/>
        <end position="986"/>
    </location>
</feature>
<dbReference type="Pfam" id="PF00534">
    <property type="entry name" value="Glycos_transf_1"/>
    <property type="match status" value="1"/>
</dbReference>
<organism evidence="6 7">
    <name type="scientific">Bombardia bombarda</name>
    <dbReference type="NCBI Taxonomy" id="252184"/>
    <lineage>
        <taxon>Eukaryota</taxon>
        <taxon>Fungi</taxon>
        <taxon>Dikarya</taxon>
        <taxon>Ascomycota</taxon>
        <taxon>Pezizomycotina</taxon>
        <taxon>Sordariomycetes</taxon>
        <taxon>Sordariomycetidae</taxon>
        <taxon>Sordariales</taxon>
        <taxon>Lasiosphaeriaceae</taxon>
        <taxon>Bombardia</taxon>
    </lineage>
</organism>
<dbReference type="SUPFAM" id="SSF53756">
    <property type="entry name" value="UDP-Glycosyltransferase/glycogen phosphorylase"/>
    <property type="match status" value="1"/>
</dbReference>
<dbReference type="InterPro" id="IPR022622">
    <property type="entry name" value="DUF3492"/>
</dbReference>
<keyword evidence="3" id="KW-0812">Transmembrane</keyword>
<feature type="region of interest" description="Disordered" evidence="2">
    <location>
        <begin position="82"/>
        <end position="112"/>
    </location>
</feature>
<keyword evidence="1" id="KW-0808">Transferase</keyword>